<dbReference type="Proteomes" id="UP000007264">
    <property type="component" value="Unassembled WGS sequence"/>
</dbReference>
<evidence type="ECO:0000313" key="2">
    <source>
        <dbReference type="Proteomes" id="UP000007264"/>
    </source>
</evidence>
<dbReference type="EMBL" id="AGSI01000012">
    <property type="protein sequence ID" value="EIE21685.1"/>
    <property type="molecule type" value="Genomic_DNA"/>
</dbReference>
<organism evidence="1 2">
    <name type="scientific">Coccomyxa subellipsoidea (strain C-169)</name>
    <name type="common">Green microalga</name>
    <dbReference type="NCBI Taxonomy" id="574566"/>
    <lineage>
        <taxon>Eukaryota</taxon>
        <taxon>Viridiplantae</taxon>
        <taxon>Chlorophyta</taxon>
        <taxon>core chlorophytes</taxon>
        <taxon>Trebouxiophyceae</taxon>
        <taxon>Trebouxiophyceae incertae sedis</taxon>
        <taxon>Coccomyxaceae</taxon>
        <taxon>Coccomyxa</taxon>
        <taxon>Coccomyxa subellipsoidea</taxon>
    </lineage>
</organism>
<dbReference type="KEGG" id="csl:COCSUDRAFT_56879"/>
<dbReference type="AlphaFoldDB" id="I0YTG6"/>
<dbReference type="eggNOG" id="ENOG502SNVJ">
    <property type="taxonomic scope" value="Eukaryota"/>
</dbReference>
<sequence>MAMACSKAYYIPFNANIITGLLRWEALLVVMDSRPFTRLPTILAEIADDRIWIFAELIGTEYTSKHGGAWVPGYHGLLYNLTDQAFRACPASTEWVLATNGDNLYADTFFDRIMTAPKEADVIAFDFYSRYHRVTDLGANVFRWPRLLKEDRRLGSPAANAQEHQAEHFDGLFANTLKTDGWNIHHVTDACLYDHNPSPQRCAQKGGVWDDTRALSSELGGTCLTPEEAEAHLWIGGNAMEAVEIELSNDGNLASFLKESSSVSISIRGALASSKRQKKALAASGQPMGAPVPDDL</sequence>
<dbReference type="OrthoDB" id="510924at2759"/>
<comment type="caution">
    <text evidence="1">The sequence shown here is derived from an EMBL/GenBank/DDBJ whole genome shotgun (WGS) entry which is preliminary data.</text>
</comment>
<dbReference type="GeneID" id="17039669"/>
<protein>
    <recommendedName>
        <fullName evidence="3">Nucleotide-diphospho-sugar transferase domain-containing protein</fullName>
    </recommendedName>
</protein>
<evidence type="ECO:0000313" key="1">
    <source>
        <dbReference type="EMBL" id="EIE21685.1"/>
    </source>
</evidence>
<dbReference type="STRING" id="574566.I0YTG6"/>
<keyword evidence="2" id="KW-1185">Reference proteome</keyword>
<proteinExistence type="predicted"/>
<dbReference type="RefSeq" id="XP_005646229.1">
    <property type="nucleotide sequence ID" value="XM_005646172.1"/>
</dbReference>
<reference evidence="1 2" key="1">
    <citation type="journal article" date="2012" name="Genome Biol.">
        <title>The genome of the polar eukaryotic microalga coccomyxa subellipsoidea reveals traits of cold adaptation.</title>
        <authorList>
            <person name="Blanc G."/>
            <person name="Agarkova I."/>
            <person name="Grimwood J."/>
            <person name="Kuo A."/>
            <person name="Brueggeman A."/>
            <person name="Dunigan D."/>
            <person name="Gurnon J."/>
            <person name="Ladunga I."/>
            <person name="Lindquist E."/>
            <person name="Lucas S."/>
            <person name="Pangilinan J."/>
            <person name="Proschold T."/>
            <person name="Salamov A."/>
            <person name="Schmutz J."/>
            <person name="Weeks D."/>
            <person name="Yamada T."/>
            <person name="Claverie J.M."/>
            <person name="Grigoriev I."/>
            <person name="Van Etten J."/>
            <person name="Lomsadze A."/>
            <person name="Borodovsky M."/>
        </authorList>
    </citation>
    <scope>NUCLEOTIDE SEQUENCE [LARGE SCALE GENOMIC DNA]</scope>
    <source>
        <strain evidence="1 2">C-169</strain>
    </source>
</reference>
<accession>I0YTG6</accession>
<name>I0YTG6_COCSC</name>
<gene>
    <name evidence="1" type="ORF">COCSUDRAFT_56879</name>
</gene>
<evidence type="ECO:0008006" key="3">
    <source>
        <dbReference type="Google" id="ProtNLM"/>
    </source>
</evidence>